<dbReference type="EMBL" id="JAAXLJ010000004">
    <property type="protein sequence ID" value="NLR18010.1"/>
    <property type="molecule type" value="Genomic_DNA"/>
</dbReference>
<organism evidence="2 3">
    <name type="scientific">Secundilactobacillus angelensis</name>
    <dbReference type="NCBI Taxonomy" id="2722706"/>
    <lineage>
        <taxon>Bacteria</taxon>
        <taxon>Bacillati</taxon>
        <taxon>Bacillota</taxon>
        <taxon>Bacilli</taxon>
        <taxon>Lactobacillales</taxon>
        <taxon>Lactobacillaceae</taxon>
        <taxon>Secundilactobacillus</taxon>
    </lineage>
</organism>
<sequence length="160" mass="17627">MRKGTWFLRLTLGGLALLVIAVGIIPFPIMLREMFTHAPNHLNIVVIILGTGIYLAIIGFLAAVLYAEKLLSIIDHQQAFSATAVDYLNRLKWSLVVVTAGVWLWLPFIFAVTQLDDAPGLLLIGLVIAAVPLILTVFMAVLVRLWKAALQLKNENDLTV</sequence>
<dbReference type="Proteomes" id="UP000763447">
    <property type="component" value="Unassembled WGS sequence"/>
</dbReference>
<comment type="caution">
    <text evidence="2">The sequence shown here is derived from an EMBL/GenBank/DDBJ whole genome shotgun (WGS) entry which is preliminary data.</text>
</comment>
<keyword evidence="1" id="KW-1133">Transmembrane helix</keyword>
<dbReference type="InterPro" id="IPR021354">
    <property type="entry name" value="DUF2975"/>
</dbReference>
<evidence type="ECO:0000256" key="1">
    <source>
        <dbReference type="SAM" id="Phobius"/>
    </source>
</evidence>
<reference evidence="2 3" key="1">
    <citation type="submission" date="2020-04" db="EMBL/GenBank/DDBJ databases">
        <title>A novel species of genus Lactobacillus that was isolated from fermented food Zha-chili.</title>
        <authorList>
            <person name="Zhang Z."/>
        </authorList>
    </citation>
    <scope>NUCLEOTIDE SEQUENCE [LARGE SCALE GENOMIC DNA]</scope>
    <source>
        <strain evidence="3">HBUAS51383</strain>
    </source>
</reference>
<keyword evidence="1" id="KW-0472">Membrane</keyword>
<name>A0ABX1KXP9_9LACO</name>
<feature type="transmembrane region" description="Helical" evidence="1">
    <location>
        <begin position="41"/>
        <end position="67"/>
    </location>
</feature>
<feature type="transmembrane region" description="Helical" evidence="1">
    <location>
        <begin position="93"/>
        <end position="115"/>
    </location>
</feature>
<evidence type="ECO:0000313" key="3">
    <source>
        <dbReference type="Proteomes" id="UP000763447"/>
    </source>
</evidence>
<dbReference type="RefSeq" id="WP_168924624.1">
    <property type="nucleotide sequence ID" value="NZ_JAAXLJ010000004.1"/>
</dbReference>
<dbReference type="Pfam" id="PF11188">
    <property type="entry name" value="DUF2975"/>
    <property type="match status" value="1"/>
</dbReference>
<protein>
    <submittedName>
        <fullName evidence="2">DUF2975 domain-containing protein</fullName>
    </submittedName>
</protein>
<feature type="transmembrane region" description="Helical" evidence="1">
    <location>
        <begin position="121"/>
        <end position="143"/>
    </location>
</feature>
<feature type="transmembrane region" description="Helical" evidence="1">
    <location>
        <begin position="7"/>
        <end position="29"/>
    </location>
</feature>
<proteinExistence type="predicted"/>
<evidence type="ECO:0000313" key="2">
    <source>
        <dbReference type="EMBL" id="NLR18010.1"/>
    </source>
</evidence>
<gene>
    <name evidence="2" type="ORF">HC026_03625</name>
</gene>
<keyword evidence="3" id="KW-1185">Reference proteome</keyword>
<keyword evidence="1" id="KW-0812">Transmembrane</keyword>
<accession>A0ABX1KXP9</accession>